<keyword evidence="3" id="KW-1185">Reference proteome</keyword>
<evidence type="ECO:0000313" key="2">
    <source>
        <dbReference type="EMBL" id="GAA4918698.1"/>
    </source>
</evidence>
<sequence>MTIYIDPPMWPAHGTEFSHLISDHSLEELHAFAAGAELSPRAFDLDHYDVPAFRYETLIARGAVPVSCHELVRILIASGLRVTAKERRNLRQPT</sequence>
<accession>A0ABP9FVY7</accession>
<evidence type="ECO:0000259" key="1">
    <source>
        <dbReference type="Pfam" id="PF13223"/>
    </source>
</evidence>
<name>A0ABP9FVY7_9MICC</name>
<proteinExistence type="predicted"/>
<comment type="caution">
    <text evidence="2">The sequence shown here is derived from an EMBL/GenBank/DDBJ whole genome shotgun (WGS) entry which is preliminary data.</text>
</comment>
<evidence type="ECO:0000313" key="3">
    <source>
        <dbReference type="Proteomes" id="UP001500368"/>
    </source>
</evidence>
<protein>
    <submittedName>
        <fullName evidence="2">DUF4031 domain-containing protein</fullName>
    </submittedName>
</protein>
<dbReference type="InterPro" id="IPR025109">
    <property type="entry name" value="DUF4031"/>
</dbReference>
<dbReference type="Proteomes" id="UP001500368">
    <property type="component" value="Unassembled WGS sequence"/>
</dbReference>
<gene>
    <name evidence="2" type="ORF">GCM10025790_13040</name>
</gene>
<organism evidence="2 3">
    <name type="scientific">Nesterenkonia rhizosphaerae</name>
    <dbReference type="NCBI Taxonomy" id="1348272"/>
    <lineage>
        <taxon>Bacteria</taxon>
        <taxon>Bacillati</taxon>
        <taxon>Actinomycetota</taxon>
        <taxon>Actinomycetes</taxon>
        <taxon>Micrococcales</taxon>
        <taxon>Micrococcaceae</taxon>
        <taxon>Nesterenkonia</taxon>
    </lineage>
</organism>
<dbReference type="EMBL" id="BAABLW010000007">
    <property type="protein sequence ID" value="GAA4918698.1"/>
    <property type="molecule type" value="Genomic_DNA"/>
</dbReference>
<dbReference type="Pfam" id="PF13223">
    <property type="entry name" value="DUF4031"/>
    <property type="match status" value="1"/>
</dbReference>
<feature type="domain" description="DUF4031" evidence="1">
    <location>
        <begin position="3"/>
        <end position="77"/>
    </location>
</feature>
<reference evidence="3" key="1">
    <citation type="journal article" date="2019" name="Int. J. Syst. Evol. Microbiol.">
        <title>The Global Catalogue of Microorganisms (GCM) 10K type strain sequencing project: providing services to taxonomists for standard genome sequencing and annotation.</title>
        <authorList>
            <consortium name="The Broad Institute Genomics Platform"/>
            <consortium name="The Broad Institute Genome Sequencing Center for Infectious Disease"/>
            <person name="Wu L."/>
            <person name="Ma J."/>
        </authorList>
    </citation>
    <scope>NUCLEOTIDE SEQUENCE [LARGE SCALE GENOMIC DNA]</scope>
    <source>
        <strain evidence="3">JCM 19129</strain>
    </source>
</reference>